<dbReference type="HOGENOM" id="CLU_136041_0_0_9"/>
<dbReference type="KEGG" id="bmeg:BG04_5460"/>
<evidence type="ECO:0000313" key="1">
    <source>
        <dbReference type="EMBL" id="AJI25443.1"/>
    </source>
</evidence>
<reference evidence="1 2" key="1">
    <citation type="journal article" date="2015" name="Genome Announc.">
        <title>Complete genome sequences for 35 biothreat assay-relevant bacillus species.</title>
        <authorList>
            <person name="Johnson S.L."/>
            <person name="Daligault H.E."/>
            <person name="Davenport K.W."/>
            <person name="Jaissle J."/>
            <person name="Frey K.G."/>
            <person name="Ladner J.T."/>
            <person name="Broomall S.M."/>
            <person name="Bishop-Lilly K.A."/>
            <person name="Bruce D.C."/>
            <person name="Gibbons H.S."/>
            <person name="Coyne S.R."/>
            <person name="Lo C.C."/>
            <person name="Meincke L."/>
            <person name="Munk A.C."/>
            <person name="Koroleva G.I."/>
            <person name="Rosenzweig C.N."/>
            <person name="Palacios G.F."/>
            <person name="Redden C.L."/>
            <person name="Minogue T.D."/>
            <person name="Chain P.S."/>
        </authorList>
    </citation>
    <scope>NUCLEOTIDE SEQUENCE [LARGE SCALE GENOMIC DNA]</scope>
    <source>
        <strain evidence="2">ATCC 14581 / DSM 32 / JCM 2506 / NBRC 15308 / NCIMB 9376 / NCTC 10342 / NRRL B-14308 / VKM B-512</strain>
    </source>
</reference>
<organism evidence="1 2">
    <name type="scientific">Priestia megaterium (strain ATCC 14581 / DSM 32 / CCUG 1817 / JCM 2506 / NBRC 15308 / NCIMB 9376 / NCTC 10342 / NRRL B-14308 / VKM B-512 / Ford 19)</name>
    <name type="common">Bacillus megaterium</name>
    <dbReference type="NCBI Taxonomy" id="1348623"/>
    <lineage>
        <taxon>Bacteria</taxon>
        <taxon>Bacillati</taxon>
        <taxon>Bacillota</taxon>
        <taxon>Bacilli</taxon>
        <taxon>Bacillales</taxon>
        <taxon>Bacillaceae</taxon>
        <taxon>Priestia</taxon>
    </lineage>
</organism>
<dbReference type="GeneID" id="93643406"/>
<accession>A0A0B6AXP3</accession>
<dbReference type="InterPro" id="IPR008978">
    <property type="entry name" value="HSP20-like_chaperone"/>
</dbReference>
<name>A0A0B6AXP3_PRIM2</name>
<dbReference type="AlphaFoldDB" id="A0A0B6AXP3"/>
<protein>
    <submittedName>
        <fullName evidence="1">Putative spore germination protein GerT</fullName>
    </submittedName>
</protein>
<sequence length="167" mass="19158">MFPFGKSPFKGMMENIPKGMASKDMNKYIQQMISSTMSHSFPDFMQGNEFFKQAQDMMKEQQDVGNEGQGQQLRRFDSNVINTLDECIVQLKIPNRDIVSSIKVYHTPYVCTIEGIDGEESFKEEIQLPCSVRKKGTRAVYRSGVLEIRMPKHVNIPMSQIDVHDLD</sequence>
<evidence type="ECO:0000313" key="2">
    <source>
        <dbReference type="Proteomes" id="UP000031829"/>
    </source>
</evidence>
<dbReference type="Proteomes" id="UP000031829">
    <property type="component" value="Chromosome"/>
</dbReference>
<dbReference type="Gene3D" id="2.60.40.790">
    <property type="match status" value="1"/>
</dbReference>
<dbReference type="EMBL" id="CP009920">
    <property type="protein sequence ID" value="AJI25443.1"/>
    <property type="molecule type" value="Genomic_DNA"/>
</dbReference>
<gene>
    <name evidence="1" type="ORF">BG04_5460</name>
</gene>
<proteinExistence type="predicted"/>
<dbReference type="RefSeq" id="WP_034650927.1">
    <property type="nucleotide sequence ID" value="NZ_BCVB01000011.1"/>
</dbReference>
<dbReference type="SUPFAM" id="SSF49764">
    <property type="entry name" value="HSP20-like chaperones"/>
    <property type="match status" value="1"/>
</dbReference>
<dbReference type="CDD" id="cd06464">
    <property type="entry name" value="ACD_sHsps-like"/>
    <property type="match status" value="1"/>
</dbReference>